<organism evidence="1 2">
    <name type="scientific">Elysia crispata</name>
    <name type="common">lettuce slug</name>
    <dbReference type="NCBI Taxonomy" id="231223"/>
    <lineage>
        <taxon>Eukaryota</taxon>
        <taxon>Metazoa</taxon>
        <taxon>Spiralia</taxon>
        <taxon>Lophotrochozoa</taxon>
        <taxon>Mollusca</taxon>
        <taxon>Gastropoda</taxon>
        <taxon>Heterobranchia</taxon>
        <taxon>Euthyneura</taxon>
        <taxon>Panpulmonata</taxon>
        <taxon>Sacoglossa</taxon>
        <taxon>Placobranchoidea</taxon>
        <taxon>Plakobranchidae</taxon>
        <taxon>Elysia</taxon>
    </lineage>
</organism>
<evidence type="ECO:0000313" key="1">
    <source>
        <dbReference type="EMBL" id="KAK3759737.1"/>
    </source>
</evidence>
<accession>A0AAE1D729</accession>
<dbReference type="Proteomes" id="UP001283361">
    <property type="component" value="Unassembled WGS sequence"/>
</dbReference>
<sequence length="77" mass="8583">MELAFFIKPKHYLTSTGLAMCEALFSRNIVSSSGFQPSFSSYPRTPVDPGASSLVVQDMYWDCFNFAFFAHINSTDG</sequence>
<keyword evidence="2" id="KW-1185">Reference proteome</keyword>
<name>A0AAE1D729_9GAST</name>
<protein>
    <submittedName>
        <fullName evidence="1">Uncharacterized protein</fullName>
    </submittedName>
</protein>
<dbReference type="EMBL" id="JAWDGP010005078">
    <property type="protein sequence ID" value="KAK3759737.1"/>
    <property type="molecule type" value="Genomic_DNA"/>
</dbReference>
<gene>
    <name evidence="1" type="ORF">RRG08_064458</name>
</gene>
<evidence type="ECO:0000313" key="2">
    <source>
        <dbReference type="Proteomes" id="UP001283361"/>
    </source>
</evidence>
<dbReference type="AlphaFoldDB" id="A0AAE1D729"/>
<proteinExistence type="predicted"/>
<reference evidence="1" key="1">
    <citation type="journal article" date="2023" name="G3 (Bethesda)">
        <title>A reference genome for the long-term kleptoplast-retaining sea slug Elysia crispata morphotype clarki.</title>
        <authorList>
            <person name="Eastman K.E."/>
            <person name="Pendleton A.L."/>
            <person name="Shaikh M.A."/>
            <person name="Suttiyut T."/>
            <person name="Ogas R."/>
            <person name="Tomko P."/>
            <person name="Gavelis G."/>
            <person name="Widhalm J.R."/>
            <person name="Wisecaver J.H."/>
        </authorList>
    </citation>
    <scope>NUCLEOTIDE SEQUENCE</scope>
    <source>
        <strain evidence="1">ECLA1</strain>
    </source>
</reference>
<comment type="caution">
    <text evidence="1">The sequence shown here is derived from an EMBL/GenBank/DDBJ whole genome shotgun (WGS) entry which is preliminary data.</text>
</comment>